<feature type="region of interest" description="Disordered" evidence="1">
    <location>
        <begin position="84"/>
        <end position="121"/>
    </location>
</feature>
<protein>
    <submittedName>
        <fullName evidence="3">Uncharacterized protein</fullName>
    </submittedName>
</protein>
<name>A0A1I7ZQJ4_9BILA</name>
<evidence type="ECO:0000313" key="3">
    <source>
        <dbReference type="WBParaSite" id="L893_g28931.t1"/>
    </source>
</evidence>
<accession>A0A1I7ZQJ4</accession>
<reference evidence="3" key="1">
    <citation type="submission" date="2016-11" db="UniProtKB">
        <authorList>
            <consortium name="WormBaseParasite"/>
        </authorList>
    </citation>
    <scope>IDENTIFICATION</scope>
</reference>
<proteinExistence type="predicted"/>
<dbReference type="Proteomes" id="UP000095287">
    <property type="component" value="Unplaced"/>
</dbReference>
<dbReference type="WBParaSite" id="L893_g28931.t1">
    <property type="protein sequence ID" value="L893_g28931.t1"/>
    <property type="gene ID" value="L893_g28931"/>
</dbReference>
<dbReference type="AlphaFoldDB" id="A0A1I7ZQJ4"/>
<feature type="region of interest" description="Disordered" evidence="1">
    <location>
        <begin position="1"/>
        <end position="37"/>
    </location>
</feature>
<evidence type="ECO:0000313" key="2">
    <source>
        <dbReference type="Proteomes" id="UP000095287"/>
    </source>
</evidence>
<evidence type="ECO:0000256" key="1">
    <source>
        <dbReference type="SAM" id="MobiDB-lite"/>
    </source>
</evidence>
<keyword evidence="2" id="KW-1185">Reference proteome</keyword>
<organism evidence="2 3">
    <name type="scientific">Steinernema glaseri</name>
    <dbReference type="NCBI Taxonomy" id="37863"/>
    <lineage>
        <taxon>Eukaryota</taxon>
        <taxon>Metazoa</taxon>
        <taxon>Ecdysozoa</taxon>
        <taxon>Nematoda</taxon>
        <taxon>Chromadorea</taxon>
        <taxon>Rhabditida</taxon>
        <taxon>Tylenchina</taxon>
        <taxon>Panagrolaimomorpha</taxon>
        <taxon>Strongyloidoidea</taxon>
        <taxon>Steinernematidae</taxon>
        <taxon>Steinernema</taxon>
    </lineage>
</organism>
<sequence>MDPINASRREKSASSRLVSSFRLGSRTPSSLRNGCADEAVGDSRAQIEFGSEEKLASGGRPAEFTKRTLLWLDNTDPKWFAANKSHESEDVAGEGRPQCRKKGASVSGSPGPIITEEVTKSPRASLRSCDADGFRGGVGNFVL</sequence>